<dbReference type="Gene3D" id="1.20.5.340">
    <property type="match status" value="1"/>
</dbReference>
<evidence type="ECO:0000256" key="2">
    <source>
        <dbReference type="SAM" id="MobiDB-lite"/>
    </source>
</evidence>
<keyword evidence="1" id="KW-0175">Coiled coil</keyword>
<feature type="region of interest" description="Disordered" evidence="2">
    <location>
        <begin position="1"/>
        <end position="49"/>
    </location>
</feature>
<evidence type="ECO:0000313" key="4">
    <source>
        <dbReference type="Proteomes" id="UP001152795"/>
    </source>
</evidence>
<evidence type="ECO:0000256" key="1">
    <source>
        <dbReference type="SAM" id="Coils"/>
    </source>
</evidence>
<dbReference type="OrthoDB" id="6630343at2759"/>
<name>A0A7D9DGE1_PARCT</name>
<organism evidence="3 4">
    <name type="scientific">Paramuricea clavata</name>
    <name type="common">Red gorgonian</name>
    <name type="synonym">Violescent sea-whip</name>
    <dbReference type="NCBI Taxonomy" id="317549"/>
    <lineage>
        <taxon>Eukaryota</taxon>
        <taxon>Metazoa</taxon>
        <taxon>Cnidaria</taxon>
        <taxon>Anthozoa</taxon>
        <taxon>Octocorallia</taxon>
        <taxon>Malacalcyonacea</taxon>
        <taxon>Plexauridae</taxon>
        <taxon>Paramuricea</taxon>
    </lineage>
</organism>
<dbReference type="Proteomes" id="UP001152795">
    <property type="component" value="Unassembled WGS sequence"/>
</dbReference>
<dbReference type="AlphaFoldDB" id="A0A7D9DGE1"/>
<comment type="caution">
    <text evidence="3">The sequence shown here is derived from an EMBL/GenBank/DDBJ whole genome shotgun (WGS) entry which is preliminary data.</text>
</comment>
<keyword evidence="4" id="KW-1185">Reference proteome</keyword>
<dbReference type="EMBL" id="CACRXK020000746">
    <property type="protein sequence ID" value="CAB3984492.1"/>
    <property type="molecule type" value="Genomic_DNA"/>
</dbReference>
<sequence>MANISNCSTASARSTGSLNNGVFVTPRKPCGKAKSKGPNETGSNDELSTLSSKIAELEEEIKKLRAENEILQKLKGGELSEDERQAMESNLAALKEEVEKLRKQIEDEMERNKELVYQQNTYECSLKTMQADLELTNSQVAALQQQIISLEQMNVDITESREELESQCSRLHGMNIALEEEKLAFQDRLDEIESNWKNAYSTKEELSADLLSCRERHQSEIETLEQSLKEKLSTVEKLAEERTSLEGTVVSYKNKIDHLKLEMDESLRNQMETMDELKIEKEMILVSLGNLKEERGQTQQEMLHLQDVITRKEELCLENIRKCQNLEDQIVILQQGQKAEVEALKNDLKVTKTTLEKSEIECKTISETLQELETNNEETLLYSMVKHFCNKYKEIESNTDIACRILTNTERYDHVTPALRAIRWLPVEEHLKYRETLITYKCMNGLAPPYLSKLFIKRNEIHDLNTRNNKALHIPQHKTVSGQRTFYYRAVKLWNDLDEDLKKLPWKSFKTKLKNKMLNKN</sequence>
<accession>A0A7D9DGE1</accession>
<feature type="coiled-coil region" evidence="1">
    <location>
        <begin position="341"/>
        <end position="375"/>
    </location>
</feature>
<reference evidence="3" key="1">
    <citation type="submission" date="2020-04" db="EMBL/GenBank/DDBJ databases">
        <authorList>
            <person name="Alioto T."/>
            <person name="Alioto T."/>
            <person name="Gomez Garrido J."/>
        </authorList>
    </citation>
    <scope>NUCLEOTIDE SEQUENCE</scope>
    <source>
        <strain evidence="3">A484AB</strain>
    </source>
</reference>
<protein>
    <submittedName>
        <fullName evidence="3">Uncharacterized protein</fullName>
    </submittedName>
</protein>
<proteinExistence type="predicted"/>
<feature type="compositionally biased region" description="Polar residues" evidence="2">
    <location>
        <begin position="38"/>
        <end position="49"/>
    </location>
</feature>
<feature type="compositionally biased region" description="Polar residues" evidence="2">
    <location>
        <begin position="1"/>
        <end position="22"/>
    </location>
</feature>
<evidence type="ECO:0000313" key="3">
    <source>
        <dbReference type="EMBL" id="CAB3984492.1"/>
    </source>
</evidence>
<gene>
    <name evidence="3" type="ORF">PACLA_8A052894</name>
</gene>